<dbReference type="EMBL" id="DVIQ01000014">
    <property type="protein sequence ID" value="HIS30385.1"/>
    <property type="molecule type" value="Genomic_DNA"/>
</dbReference>
<feature type="transmembrane region" description="Helical" evidence="2">
    <location>
        <begin position="225"/>
        <end position="244"/>
    </location>
</feature>
<feature type="compositionally biased region" description="Basic and acidic residues" evidence="1">
    <location>
        <begin position="148"/>
        <end position="163"/>
    </location>
</feature>
<feature type="compositionally biased region" description="Basic and acidic residues" evidence="1">
    <location>
        <begin position="117"/>
        <end position="133"/>
    </location>
</feature>
<keyword evidence="2" id="KW-0472">Membrane</keyword>
<dbReference type="AlphaFoldDB" id="A0A9D1EQH2"/>
<sequence length="300" mass="32735">MRKDEYLNRLEWLLQDIPESDREEALSYYRDYFEDAGEENEEAVIEALGIPEKLAAIIREDVKGQSPDVGEFTDTGYEDPRYRENSRFPNPYRQPAPTGGNARAAENGTNESGSQKSGEENWRGGCRESEEGSRWGSRQENGQWNWQRSREENGQDGGWRDYRGNSSNEPRRRRRSAGGIALLILILLFFGVPVLLPAAGVAVSVICAVFALAAVIVLFCGVGGLAAVICGIVLLVIGIVRLFGAPVSGFFLGGIGLISFGGGLLLLLLAIRIVGSLIPALCRGVARIGSSLFRRGGRRS</sequence>
<dbReference type="Pfam" id="PF22564">
    <property type="entry name" value="HAAS"/>
    <property type="match status" value="1"/>
</dbReference>
<dbReference type="Proteomes" id="UP000823935">
    <property type="component" value="Unassembled WGS sequence"/>
</dbReference>
<accession>A0A9D1EQH2</accession>
<evidence type="ECO:0000256" key="1">
    <source>
        <dbReference type="SAM" id="MobiDB-lite"/>
    </source>
</evidence>
<feature type="transmembrane region" description="Helical" evidence="2">
    <location>
        <begin position="250"/>
        <end position="271"/>
    </location>
</feature>
<evidence type="ECO:0000313" key="3">
    <source>
        <dbReference type="EMBL" id="HIS30385.1"/>
    </source>
</evidence>
<feature type="transmembrane region" description="Helical" evidence="2">
    <location>
        <begin position="202"/>
        <end position="220"/>
    </location>
</feature>
<reference evidence="3" key="2">
    <citation type="journal article" date="2021" name="PeerJ">
        <title>Extensive microbial diversity within the chicken gut microbiome revealed by metagenomics and culture.</title>
        <authorList>
            <person name="Gilroy R."/>
            <person name="Ravi A."/>
            <person name="Getino M."/>
            <person name="Pursley I."/>
            <person name="Horton D.L."/>
            <person name="Alikhan N.F."/>
            <person name="Baker D."/>
            <person name="Gharbi K."/>
            <person name="Hall N."/>
            <person name="Watson M."/>
            <person name="Adriaenssens E.M."/>
            <person name="Foster-Nyarko E."/>
            <person name="Jarju S."/>
            <person name="Secka A."/>
            <person name="Antonio M."/>
            <person name="Oren A."/>
            <person name="Chaudhuri R.R."/>
            <person name="La Ragione R."/>
            <person name="Hildebrand F."/>
            <person name="Pallen M.J."/>
        </authorList>
    </citation>
    <scope>NUCLEOTIDE SEQUENCE</scope>
    <source>
        <strain evidence="3">CHK190-19873</strain>
    </source>
</reference>
<feature type="transmembrane region" description="Helical" evidence="2">
    <location>
        <begin position="177"/>
        <end position="196"/>
    </location>
</feature>
<evidence type="ECO:0000313" key="4">
    <source>
        <dbReference type="Proteomes" id="UP000823935"/>
    </source>
</evidence>
<name>A0A9D1EQH2_9FIRM</name>
<feature type="region of interest" description="Disordered" evidence="1">
    <location>
        <begin position="65"/>
        <end position="172"/>
    </location>
</feature>
<reference evidence="3" key="1">
    <citation type="submission" date="2020-10" db="EMBL/GenBank/DDBJ databases">
        <authorList>
            <person name="Gilroy R."/>
        </authorList>
    </citation>
    <scope>NUCLEOTIDE SEQUENCE</scope>
    <source>
        <strain evidence="3">CHK190-19873</strain>
    </source>
</reference>
<feature type="compositionally biased region" description="Polar residues" evidence="1">
    <location>
        <begin position="107"/>
        <end position="116"/>
    </location>
</feature>
<organism evidence="3 4">
    <name type="scientific">Candidatus Limivivens intestinipullorum</name>
    <dbReference type="NCBI Taxonomy" id="2840858"/>
    <lineage>
        <taxon>Bacteria</taxon>
        <taxon>Bacillati</taxon>
        <taxon>Bacillota</taxon>
        <taxon>Clostridia</taxon>
        <taxon>Lachnospirales</taxon>
        <taxon>Lachnospiraceae</taxon>
        <taxon>Lachnospiraceae incertae sedis</taxon>
        <taxon>Candidatus Limivivens</taxon>
    </lineage>
</organism>
<protein>
    <submittedName>
        <fullName evidence="3">DUF1700 domain-containing protein</fullName>
    </submittedName>
</protein>
<comment type="caution">
    <text evidence="3">The sequence shown here is derived from an EMBL/GenBank/DDBJ whole genome shotgun (WGS) entry which is preliminary data.</text>
</comment>
<proteinExistence type="predicted"/>
<gene>
    <name evidence="3" type="ORF">IAB44_02385</name>
</gene>
<keyword evidence="2" id="KW-0812">Transmembrane</keyword>
<keyword evidence="2" id="KW-1133">Transmembrane helix</keyword>
<feature type="compositionally biased region" description="Polar residues" evidence="1">
    <location>
        <begin position="136"/>
        <end position="147"/>
    </location>
</feature>
<evidence type="ECO:0000256" key="2">
    <source>
        <dbReference type="SAM" id="Phobius"/>
    </source>
</evidence>